<sequence>MANMNQARLEELTGIISRTVTAEQVYLFGSYAYGTPNEDSDLDLYVVIPDGSIPPAEAVKRIRRALCPVQDMPMDVVACRASTFRQRQQGPSLERTIARKGVLLYGQPEPEQRMA</sequence>
<proteinExistence type="predicted"/>
<reference evidence="2 3" key="1">
    <citation type="journal article" date="2019" name="Nat. Med.">
        <title>A library of human gut bacterial isolates paired with longitudinal multiomics data enables mechanistic microbiome research.</title>
        <authorList>
            <person name="Poyet M."/>
            <person name="Groussin M."/>
            <person name="Gibbons S.M."/>
            <person name="Avila-Pacheco J."/>
            <person name="Jiang X."/>
            <person name="Kearney S.M."/>
            <person name="Perrotta A.R."/>
            <person name="Berdy B."/>
            <person name="Zhao S."/>
            <person name="Lieberman T.D."/>
            <person name="Swanson P.K."/>
            <person name="Smith M."/>
            <person name="Roesemann S."/>
            <person name="Alexander J.E."/>
            <person name="Rich S.A."/>
            <person name="Livny J."/>
            <person name="Vlamakis H."/>
            <person name="Clish C."/>
            <person name="Bullock K."/>
            <person name="Deik A."/>
            <person name="Scott J."/>
            <person name="Pierce K.A."/>
            <person name="Xavier R.J."/>
            <person name="Alm E.J."/>
        </authorList>
    </citation>
    <scope>NUCLEOTIDE SEQUENCE [LARGE SCALE GENOMIC DNA]</scope>
    <source>
        <strain evidence="2 3">BIOML-A2</strain>
    </source>
</reference>
<accession>A0A6I2R8P5</accession>
<dbReference type="EMBL" id="WKPR01000047">
    <property type="protein sequence ID" value="MSB22625.1"/>
    <property type="molecule type" value="Genomic_DNA"/>
</dbReference>
<comment type="caution">
    <text evidence="2">The sequence shown here is derived from an EMBL/GenBank/DDBJ whole genome shotgun (WGS) entry which is preliminary data.</text>
</comment>
<evidence type="ECO:0000259" key="1">
    <source>
        <dbReference type="Pfam" id="PF01909"/>
    </source>
</evidence>
<dbReference type="CDD" id="cd05403">
    <property type="entry name" value="NT_KNTase_like"/>
    <property type="match status" value="1"/>
</dbReference>
<organism evidence="2 3">
    <name type="scientific">Flavonifractor plautii</name>
    <name type="common">Fusobacterium plautii</name>
    <dbReference type="NCBI Taxonomy" id="292800"/>
    <lineage>
        <taxon>Bacteria</taxon>
        <taxon>Bacillati</taxon>
        <taxon>Bacillota</taxon>
        <taxon>Clostridia</taxon>
        <taxon>Eubacteriales</taxon>
        <taxon>Oscillospiraceae</taxon>
        <taxon>Flavonifractor</taxon>
    </lineage>
</organism>
<dbReference type="GO" id="GO:0016779">
    <property type="term" value="F:nucleotidyltransferase activity"/>
    <property type="evidence" value="ECO:0007669"/>
    <property type="project" value="InterPro"/>
</dbReference>
<dbReference type="AlphaFoldDB" id="A0A6I2R8P5"/>
<name>A0A6I2R8P5_FLAPL</name>
<dbReference type="InterPro" id="IPR002934">
    <property type="entry name" value="Polymerase_NTP_transf_dom"/>
</dbReference>
<evidence type="ECO:0000313" key="3">
    <source>
        <dbReference type="Proteomes" id="UP000434475"/>
    </source>
</evidence>
<gene>
    <name evidence="2" type="ORF">GKE97_24500</name>
</gene>
<evidence type="ECO:0000313" key="2">
    <source>
        <dbReference type="EMBL" id="MSB22625.1"/>
    </source>
</evidence>
<dbReference type="RefSeq" id="WP_172698161.1">
    <property type="nucleotide sequence ID" value="NZ_JAKNGX010000085.1"/>
</dbReference>
<protein>
    <submittedName>
        <fullName evidence="2">Nucleotidyltransferase domain-containing protein</fullName>
    </submittedName>
</protein>
<feature type="domain" description="Polymerase nucleotidyl transferase" evidence="1">
    <location>
        <begin position="13"/>
        <end position="97"/>
    </location>
</feature>
<dbReference type="Gene3D" id="3.30.460.10">
    <property type="entry name" value="Beta Polymerase, domain 2"/>
    <property type="match status" value="1"/>
</dbReference>
<keyword evidence="2" id="KW-0808">Transferase</keyword>
<dbReference type="InterPro" id="IPR043519">
    <property type="entry name" value="NT_sf"/>
</dbReference>
<dbReference type="SUPFAM" id="SSF81301">
    <property type="entry name" value="Nucleotidyltransferase"/>
    <property type="match status" value="1"/>
</dbReference>
<dbReference type="Pfam" id="PF01909">
    <property type="entry name" value="NTP_transf_2"/>
    <property type="match status" value="1"/>
</dbReference>
<dbReference type="Proteomes" id="UP000434475">
    <property type="component" value="Unassembled WGS sequence"/>
</dbReference>